<evidence type="ECO:0000256" key="1">
    <source>
        <dbReference type="ARBA" id="ARBA00006484"/>
    </source>
</evidence>
<dbReference type="SUPFAM" id="SSF51735">
    <property type="entry name" value="NAD(P)-binding Rossmann-fold domains"/>
    <property type="match status" value="1"/>
</dbReference>
<comment type="similarity">
    <text evidence="1">Belongs to the short-chain dehydrogenases/reductases (SDR) family.</text>
</comment>
<dbReference type="FunFam" id="3.40.50.720:FF:000084">
    <property type="entry name" value="Short-chain dehydrogenase reductase"/>
    <property type="match status" value="1"/>
</dbReference>
<dbReference type="EMBL" id="CP003984">
    <property type="protein sequence ID" value="AII87983.1"/>
    <property type="molecule type" value="Genomic_DNA"/>
</dbReference>
<dbReference type="RefSeq" id="WP_044050600.1">
    <property type="nucleotide sequence ID" value="NZ_CP003984.1"/>
</dbReference>
<dbReference type="Pfam" id="PF13561">
    <property type="entry name" value="adh_short_C2"/>
    <property type="match status" value="1"/>
</dbReference>
<proteinExistence type="inferred from homology"/>
<evidence type="ECO:0000313" key="4">
    <source>
        <dbReference type="Proteomes" id="UP000028680"/>
    </source>
</evidence>
<dbReference type="PANTHER" id="PTHR24321:SF8">
    <property type="entry name" value="ESTRADIOL 17-BETA-DEHYDROGENASE 8-RELATED"/>
    <property type="match status" value="1"/>
</dbReference>
<keyword evidence="2" id="KW-0560">Oxidoreductase</keyword>
<dbReference type="PROSITE" id="PS00061">
    <property type="entry name" value="ADH_SHORT"/>
    <property type="match status" value="1"/>
</dbReference>
<dbReference type="InterPro" id="IPR002347">
    <property type="entry name" value="SDR_fam"/>
</dbReference>
<dbReference type="InterPro" id="IPR036291">
    <property type="entry name" value="NAD(P)-bd_dom_sf"/>
</dbReference>
<dbReference type="CDD" id="cd05233">
    <property type="entry name" value="SDR_c"/>
    <property type="match status" value="1"/>
</dbReference>
<evidence type="ECO:0000313" key="3">
    <source>
        <dbReference type="EMBL" id="AII87983.1"/>
    </source>
</evidence>
<organism evidence="3 4">
    <name type="scientific">Planktomarina temperata RCA23</name>
    <dbReference type="NCBI Taxonomy" id="666509"/>
    <lineage>
        <taxon>Bacteria</taxon>
        <taxon>Pseudomonadati</taxon>
        <taxon>Pseudomonadota</taxon>
        <taxon>Alphaproteobacteria</taxon>
        <taxon>Rhodobacterales</taxon>
        <taxon>Paracoccaceae</taxon>
        <taxon>Planktomarina</taxon>
    </lineage>
</organism>
<dbReference type="PANTHER" id="PTHR24321">
    <property type="entry name" value="DEHYDROGENASES, SHORT CHAIN"/>
    <property type="match status" value="1"/>
</dbReference>
<dbReference type="PRINTS" id="PR00080">
    <property type="entry name" value="SDRFAMILY"/>
</dbReference>
<gene>
    <name evidence="3" type="ORF">RCA23_c24610</name>
</gene>
<sequence length="267" mass="29019">MELALKDKVILVTGGAAGIGQEIVKKLHALEAIPIVVDRVEKVEAKWGQDSSTIPELQWITADLVAEDQCRKAVSQIIDQFGRIDGLVNNAGVNDGVGLTSSLDQFRSSIEANLIHYFTMAHLCLEALKKSKGTIVNIGSKVSFTGQGCTSGYAASKGGITSLTREWAVDLAAFGVRVNAVIPGEVMTPMYDHWLRSFKSPQDKLQAITSNIPLENRLTTSAEVATSVIFLLSQWSSHTTGQFLFVDGGYTHLDRALSTIHTHNFFE</sequence>
<reference evidence="3 4" key="1">
    <citation type="journal article" date="2014" name="ISME J.">
        <title>Adaptation of an abundant Roseobacter RCA organism to pelagic systems revealed by genomic and transcriptomic analyses.</title>
        <authorList>
            <person name="Voget S."/>
            <person name="Wemheuer B."/>
            <person name="Brinkhoff T."/>
            <person name="Vollmers J."/>
            <person name="Dietrich S."/>
            <person name="Giebel H.A."/>
            <person name="Beardsley C."/>
            <person name="Sardemann C."/>
            <person name="Bakenhus I."/>
            <person name="Billerbeck S."/>
            <person name="Daniel R."/>
            <person name="Simon M."/>
        </authorList>
    </citation>
    <scope>NUCLEOTIDE SEQUENCE [LARGE SCALE GENOMIC DNA]</scope>
    <source>
        <strain evidence="3 4">RCA23</strain>
    </source>
</reference>
<accession>A0AAN0RKL9</accession>
<evidence type="ECO:0000256" key="2">
    <source>
        <dbReference type="ARBA" id="ARBA00023002"/>
    </source>
</evidence>
<dbReference type="InterPro" id="IPR020904">
    <property type="entry name" value="Sc_DH/Rdtase_CS"/>
</dbReference>
<dbReference type="Gene3D" id="3.40.50.720">
    <property type="entry name" value="NAD(P)-binding Rossmann-like Domain"/>
    <property type="match status" value="1"/>
</dbReference>
<dbReference type="NCBIfam" id="NF006384">
    <property type="entry name" value="PRK08628.1"/>
    <property type="match status" value="1"/>
</dbReference>
<dbReference type="PRINTS" id="PR00081">
    <property type="entry name" value="GDHRDH"/>
</dbReference>
<dbReference type="GO" id="GO:0016491">
    <property type="term" value="F:oxidoreductase activity"/>
    <property type="evidence" value="ECO:0007669"/>
    <property type="project" value="UniProtKB-KW"/>
</dbReference>
<keyword evidence="4" id="KW-1185">Reference proteome</keyword>
<dbReference type="KEGG" id="ptp:RCA23_c24610"/>
<name>A0AAN0RKL9_9RHOB</name>
<dbReference type="AlphaFoldDB" id="A0AAN0RKL9"/>
<dbReference type="Proteomes" id="UP000028680">
    <property type="component" value="Chromosome"/>
</dbReference>
<evidence type="ECO:0008006" key="5">
    <source>
        <dbReference type="Google" id="ProtNLM"/>
    </source>
</evidence>
<protein>
    <recommendedName>
        <fullName evidence="5">Short-chain dehydrogenase</fullName>
    </recommendedName>
</protein>